<dbReference type="EC" id="2.7.13.3" evidence="4"/>
<keyword evidence="6" id="KW-0004">4Fe-4S</keyword>
<evidence type="ECO:0000256" key="18">
    <source>
        <dbReference type="ARBA" id="ARBA00030800"/>
    </source>
</evidence>
<dbReference type="PANTHER" id="PTHR24421:SF10">
    <property type="entry name" value="NITRATE_NITRITE SENSOR PROTEIN NARQ"/>
    <property type="match status" value="1"/>
</dbReference>
<dbReference type="Proteomes" id="UP001149140">
    <property type="component" value="Unassembled WGS sequence"/>
</dbReference>
<keyword evidence="7" id="KW-0963">Cytoplasm</keyword>
<comment type="function">
    <text evidence="17">Member of the two-component regulatory system NreB/NreC involved in the control of dissimilatory nitrate/nitrite reduction in response to oxygen. NreB functions as a direct oxygen sensor histidine kinase which is autophosphorylated, in the absence of oxygen, probably at the conserved histidine residue, and transfers its phosphate group probably to a conserved aspartate residue of NreC. NreB/NreC activates the expression of the nitrate (narGHJI) and nitrite (nir) reductase operons, as well as the putative nitrate transporter gene narT.</text>
</comment>
<organism evidence="20 21">
    <name type="scientific">Solirubrobacter ginsenosidimutans</name>
    <dbReference type="NCBI Taxonomy" id="490573"/>
    <lineage>
        <taxon>Bacteria</taxon>
        <taxon>Bacillati</taxon>
        <taxon>Actinomycetota</taxon>
        <taxon>Thermoleophilia</taxon>
        <taxon>Solirubrobacterales</taxon>
        <taxon>Solirubrobacteraceae</taxon>
        <taxon>Solirubrobacter</taxon>
    </lineage>
</organism>
<dbReference type="PANTHER" id="PTHR24421">
    <property type="entry name" value="NITRATE/NITRITE SENSOR PROTEIN NARX-RELATED"/>
    <property type="match status" value="1"/>
</dbReference>
<keyword evidence="11" id="KW-0547">Nucleotide-binding</keyword>
<keyword evidence="14" id="KW-0408">Iron</keyword>
<keyword evidence="13" id="KW-0067">ATP-binding</keyword>
<evidence type="ECO:0000256" key="4">
    <source>
        <dbReference type="ARBA" id="ARBA00012438"/>
    </source>
</evidence>
<evidence type="ECO:0000256" key="16">
    <source>
        <dbReference type="ARBA" id="ARBA00023014"/>
    </source>
</evidence>
<evidence type="ECO:0000256" key="3">
    <source>
        <dbReference type="ARBA" id="ARBA00004496"/>
    </source>
</evidence>
<dbReference type="InterPro" id="IPR050482">
    <property type="entry name" value="Sensor_HK_TwoCompSys"/>
</dbReference>
<dbReference type="GO" id="GO:0046983">
    <property type="term" value="F:protein dimerization activity"/>
    <property type="evidence" value="ECO:0007669"/>
    <property type="project" value="InterPro"/>
</dbReference>
<evidence type="ECO:0000256" key="12">
    <source>
        <dbReference type="ARBA" id="ARBA00022777"/>
    </source>
</evidence>
<comment type="catalytic activity">
    <reaction evidence="1">
        <text>ATP + protein L-histidine = ADP + protein N-phospho-L-histidine.</text>
        <dbReference type="EC" id="2.7.13.3"/>
    </reaction>
</comment>
<keyword evidence="16" id="KW-0411">Iron-sulfur</keyword>
<evidence type="ECO:0000256" key="17">
    <source>
        <dbReference type="ARBA" id="ARBA00024827"/>
    </source>
</evidence>
<dbReference type="InterPro" id="IPR005467">
    <property type="entry name" value="His_kinase_dom"/>
</dbReference>
<evidence type="ECO:0000256" key="8">
    <source>
        <dbReference type="ARBA" id="ARBA00022553"/>
    </source>
</evidence>
<keyword evidence="15" id="KW-0902">Two-component regulatory system</keyword>
<dbReference type="EMBL" id="JAPDOD010000069">
    <property type="protein sequence ID" value="MDA0166589.1"/>
    <property type="molecule type" value="Genomic_DNA"/>
</dbReference>
<dbReference type="GO" id="GO:0000155">
    <property type="term" value="F:phosphorelay sensor kinase activity"/>
    <property type="evidence" value="ECO:0007669"/>
    <property type="project" value="InterPro"/>
</dbReference>
<comment type="caution">
    <text evidence="20">The sequence shown here is derived from an EMBL/GenBank/DDBJ whole genome shotgun (WGS) entry which is preliminary data.</text>
</comment>
<dbReference type="RefSeq" id="WP_270045847.1">
    <property type="nucleotide sequence ID" value="NZ_JAPDOD010000069.1"/>
</dbReference>
<dbReference type="SUPFAM" id="SSF55874">
    <property type="entry name" value="ATPase domain of HSP90 chaperone/DNA topoisomerase II/histidine kinase"/>
    <property type="match status" value="1"/>
</dbReference>
<evidence type="ECO:0000256" key="15">
    <source>
        <dbReference type="ARBA" id="ARBA00023012"/>
    </source>
</evidence>
<dbReference type="InterPro" id="IPR029016">
    <property type="entry name" value="GAF-like_dom_sf"/>
</dbReference>
<dbReference type="InterPro" id="IPR036890">
    <property type="entry name" value="HATPase_C_sf"/>
</dbReference>
<dbReference type="AlphaFoldDB" id="A0A9X3S585"/>
<dbReference type="InterPro" id="IPR003018">
    <property type="entry name" value="GAF"/>
</dbReference>
<dbReference type="InterPro" id="IPR004358">
    <property type="entry name" value="Sig_transdc_His_kin-like_C"/>
</dbReference>
<dbReference type="GO" id="GO:0005524">
    <property type="term" value="F:ATP binding"/>
    <property type="evidence" value="ECO:0007669"/>
    <property type="project" value="UniProtKB-KW"/>
</dbReference>
<dbReference type="Pfam" id="PF02518">
    <property type="entry name" value="HATPase_c"/>
    <property type="match status" value="1"/>
</dbReference>
<accession>A0A9X3S585</accession>
<proteinExistence type="predicted"/>
<evidence type="ECO:0000256" key="5">
    <source>
        <dbReference type="ARBA" id="ARBA00017322"/>
    </source>
</evidence>
<dbReference type="GO" id="GO:0051539">
    <property type="term" value="F:4 iron, 4 sulfur cluster binding"/>
    <property type="evidence" value="ECO:0007669"/>
    <property type="project" value="UniProtKB-KW"/>
</dbReference>
<reference evidence="20" key="1">
    <citation type="submission" date="2022-10" db="EMBL/GenBank/DDBJ databases">
        <title>The WGS of Solirubrobacter ginsenosidimutans DSM 21036.</title>
        <authorList>
            <person name="Jiang Z."/>
        </authorList>
    </citation>
    <scope>NUCLEOTIDE SEQUENCE</scope>
    <source>
        <strain evidence="20">DSM 21036</strain>
    </source>
</reference>
<keyword evidence="21" id="KW-1185">Reference proteome</keyword>
<dbReference type="GO" id="GO:0016020">
    <property type="term" value="C:membrane"/>
    <property type="evidence" value="ECO:0007669"/>
    <property type="project" value="InterPro"/>
</dbReference>
<keyword evidence="9" id="KW-0808">Transferase</keyword>
<evidence type="ECO:0000256" key="7">
    <source>
        <dbReference type="ARBA" id="ARBA00022490"/>
    </source>
</evidence>
<evidence type="ECO:0000256" key="9">
    <source>
        <dbReference type="ARBA" id="ARBA00022679"/>
    </source>
</evidence>
<evidence type="ECO:0000259" key="19">
    <source>
        <dbReference type="PROSITE" id="PS50109"/>
    </source>
</evidence>
<comment type="subcellular location">
    <subcellularLocation>
        <location evidence="3">Cytoplasm</location>
    </subcellularLocation>
</comment>
<dbReference type="SMART" id="SM00065">
    <property type="entry name" value="GAF"/>
    <property type="match status" value="1"/>
</dbReference>
<evidence type="ECO:0000256" key="1">
    <source>
        <dbReference type="ARBA" id="ARBA00000085"/>
    </source>
</evidence>
<evidence type="ECO:0000256" key="6">
    <source>
        <dbReference type="ARBA" id="ARBA00022485"/>
    </source>
</evidence>
<sequence>MTPATLRGLLDATPAAVGCFDAALRVVYANTAFTMATGAQTGRSLEGGPLADEVRAMLEGGRAPRRVRIGTERRLPISGTLFALDDALVGMVLDAGAYEALAQLAEEQSALRRVATLVASSPEPDAVFQAVAEEAGRLLHVRSAATVRYERGQAWTVGRWADEHDPGGFVVGTAVPLADSDGITALVARTGKPARIEDYADVRGRAAELMRANGFRSAVAAPIVAGGRIWGLILVASVDVLDHDAESRLAGFAELVALALESAEARAEVNASRVRILEAGVTERRRLERNLHDGAQQRLVSLAVQLRVLEKRLGEPDEALALLRGAALELEHALAELRELARGLHPAVLADRGLAPALETLAARSPLPLHVEGVPEVRLAEPLEAAVYFVVAESLTNAVKHAEASQLRVQMKTDAGELRVEIADDGRGGADPSTGNGTGLRGLADRVEALGGRLAVESPPGGGTTVRVVLPLE</sequence>
<keyword evidence="10" id="KW-0479">Metal-binding</keyword>
<gene>
    <name evidence="20" type="ORF">OM076_40375</name>
</gene>
<protein>
    <recommendedName>
        <fullName evidence="5">Oxygen sensor histidine kinase NreB</fullName>
        <ecNumber evidence="4">2.7.13.3</ecNumber>
    </recommendedName>
    <alternativeName>
        <fullName evidence="18">Nitrogen regulation protein B</fullName>
    </alternativeName>
</protein>
<evidence type="ECO:0000313" key="21">
    <source>
        <dbReference type="Proteomes" id="UP001149140"/>
    </source>
</evidence>
<evidence type="ECO:0000256" key="10">
    <source>
        <dbReference type="ARBA" id="ARBA00022723"/>
    </source>
</evidence>
<evidence type="ECO:0000313" key="20">
    <source>
        <dbReference type="EMBL" id="MDA0166589.1"/>
    </source>
</evidence>
<dbReference type="CDD" id="cd16917">
    <property type="entry name" value="HATPase_UhpB-NarQ-NarX-like"/>
    <property type="match status" value="1"/>
</dbReference>
<dbReference type="Gene3D" id="3.30.565.10">
    <property type="entry name" value="Histidine kinase-like ATPase, C-terminal domain"/>
    <property type="match status" value="1"/>
</dbReference>
<evidence type="ECO:0000256" key="2">
    <source>
        <dbReference type="ARBA" id="ARBA00001966"/>
    </source>
</evidence>
<dbReference type="SMART" id="SM00387">
    <property type="entry name" value="HATPase_c"/>
    <property type="match status" value="1"/>
</dbReference>
<dbReference type="InterPro" id="IPR003594">
    <property type="entry name" value="HATPase_dom"/>
</dbReference>
<dbReference type="PRINTS" id="PR00344">
    <property type="entry name" value="BCTRLSENSOR"/>
</dbReference>
<keyword evidence="12 20" id="KW-0418">Kinase</keyword>
<dbReference type="SUPFAM" id="SSF55781">
    <property type="entry name" value="GAF domain-like"/>
    <property type="match status" value="1"/>
</dbReference>
<evidence type="ECO:0000256" key="14">
    <source>
        <dbReference type="ARBA" id="ARBA00023004"/>
    </source>
</evidence>
<dbReference type="Pfam" id="PF07730">
    <property type="entry name" value="HisKA_3"/>
    <property type="match status" value="1"/>
</dbReference>
<comment type="cofactor">
    <cofactor evidence="2">
        <name>[4Fe-4S] cluster</name>
        <dbReference type="ChEBI" id="CHEBI:49883"/>
    </cofactor>
</comment>
<dbReference type="Gene3D" id="1.20.5.1930">
    <property type="match status" value="1"/>
</dbReference>
<dbReference type="Pfam" id="PF01590">
    <property type="entry name" value="GAF"/>
    <property type="match status" value="1"/>
</dbReference>
<dbReference type="GO" id="GO:0005737">
    <property type="term" value="C:cytoplasm"/>
    <property type="evidence" value="ECO:0007669"/>
    <property type="project" value="UniProtKB-SubCell"/>
</dbReference>
<dbReference type="PROSITE" id="PS50109">
    <property type="entry name" value="HIS_KIN"/>
    <property type="match status" value="1"/>
</dbReference>
<evidence type="ECO:0000256" key="11">
    <source>
        <dbReference type="ARBA" id="ARBA00022741"/>
    </source>
</evidence>
<dbReference type="GO" id="GO:0046872">
    <property type="term" value="F:metal ion binding"/>
    <property type="evidence" value="ECO:0007669"/>
    <property type="project" value="UniProtKB-KW"/>
</dbReference>
<dbReference type="InterPro" id="IPR011712">
    <property type="entry name" value="Sig_transdc_His_kin_sub3_dim/P"/>
</dbReference>
<keyword evidence="8" id="KW-0597">Phosphoprotein</keyword>
<dbReference type="Gene3D" id="3.30.450.40">
    <property type="match status" value="1"/>
</dbReference>
<name>A0A9X3S585_9ACTN</name>
<feature type="domain" description="Histidine kinase" evidence="19">
    <location>
        <begin position="390"/>
        <end position="473"/>
    </location>
</feature>
<evidence type="ECO:0000256" key="13">
    <source>
        <dbReference type="ARBA" id="ARBA00022840"/>
    </source>
</evidence>